<dbReference type="InterPro" id="IPR036291">
    <property type="entry name" value="NAD(P)-bd_dom_sf"/>
</dbReference>
<dbReference type="Proteomes" id="UP000743370">
    <property type="component" value="Unassembled WGS sequence"/>
</dbReference>
<feature type="domain" description="Alcohol dehydrogenase-like N-terminal" evidence="10">
    <location>
        <begin position="169"/>
        <end position="298"/>
    </location>
</feature>
<dbReference type="InterPro" id="IPR011032">
    <property type="entry name" value="GroES-like_sf"/>
</dbReference>
<evidence type="ECO:0000256" key="6">
    <source>
        <dbReference type="ARBA" id="ARBA00023027"/>
    </source>
</evidence>
<protein>
    <submittedName>
        <fullName evidence="11">Alcohol dehydrogenase</fullName>
    </submittedName>
</protein>
<dbReference type="GO" id="GO:0051903">
    <property type="term" value="F:S-(hydroxymethyl)glutathione dehydrogenase [NAD(P)+] activity"/>
    <property type="evidence" value="ECO:0007669"/>
    <property type="project" value="TreeGrafter"/>
</dbReference>
<dbReference type="InterPro" id="IPR013149">
    <property type="entry name" value="ADH-like_C"/>
</dbReference>
<evidence type="ECO:0000313" key="12">
    <source>
        <dbReference type="Proteomes" id="UP000743370"/>
    </source>
</evidence>
<evidence type="ECO:0000313" key="11">
    <source>
        <dbReference type="EMBL" id="KAG2399391.1"/>
    </source>
</evidence>
<evidence type="ECO:0000256" key="5">
    <source>
        <dbReference type="ARBA" id="ARBA00023002"/>
    </source>
</evidence>
<dbReference type="FunFam" id="3.40.50.720:FF:000003">
    <property type="entry name" value="S-(hydroxymethyl)glutathione dehydrogenase"/>
    <property type="match status" value="1"/>
</dbReference>
<dbReference type="Pfam" id="PF00107">
    <property type="entry name" value="ADH_zinc_N"/>
    <property type="match status" value="1"/>
</dbReference>
<dbReference type="EMBL" id="JABFOF010000004">
    <property type="protein sequence ID" value="KAG2399391.1"/>
    <property type="molecule type" value="Genomic_DNA"/>
</dbReference>
<dbReference type="PANTHER" id="PTHR43880">
    <property type="entry name" value="ALCOHOL DEHYDROGENASE"/>
    <property type="match status" value="1"/>
</dbReference>
<dbReference type="Gene3D" id="3.40.50.720">
    <property type="entry name" value="NAD(P)-binding Rossmann-like Domain"/>
    <property type="match status" value="1"/>
</dbReference>
<dbReference type="AlphaFoldDB" id="A0A8T0KIR9"/>
<reference evidence="11 12" key="1">
    <citation type="submission" date="2020-05" db="EMBL/GenBank/DDBJ databases">
        <title>Vigna angularis (adzuki bean) Var. LongXiaoDou No. 4 denovo assembly.</title>
        <authorList>
            <person name="Xiang H."/>
        </authorList>
    </citation>
    <scope>NUCLEOTIDE SEQUENCE [LARGE SCALE GENOMIC DNA]</scope>
    <source>
        <tissue evidence="11">Leaf</tissue>
    </source>
</reference>
<dbReference type="SUPFAM" id="SSF50129">
    <property type="entry name" value="GroES-like"/>
    <property type="match status" value="2"/>
</dbReference>
<dbReference type="PANTHER" id="PTHR43880:SF26">
    <property type="entry name" value="ALCOHOL DEHYDROGENASE CLASS-P"/>
    <property type="match status" value="1"/>
</dbReference>
<evidence type="ECO:0000256" key="7">
    <source>
        <dbReference type="ARBA" id="ARBA00060764"/>
    </source>
</evidence>
<evidence type="ECO:0000259" key="10">
    <source>
        <dbReference type="Pfam" id="PF08240"/>
    </source>
</evidence>
<comment type="caution">
    <text evidence="11">The sequence shown here is derived from an EMBL/GenBank/DDBJ whole genome shotgun (WGS) entry which is preliminary data.</text>
</comment>
<dbReference type="CDD" id="cd08301">
    <property type="entry name" value="alcohol_DH_plants"/>
    <property type="match status" value="1"/>
</dbReference>
<keyword evidence="3 8" id="KW-0479">Metal-binding</keyword>
<evidence type="ECO:0000256" key="4">
    <source>
        <dbReference type="ARBA" id="ARBA00022833"/>
    </source>
</evidence>
<keyword evidence="4 8" id="KW-0862">Zinc</keyword>
<dbReference type="Pfam" id="PF08240">
    <property type="entry name" value="ADH_N"/>
    <property type="match status" value="1"/>
</dbReference>
<sequence length="501" mass="54932">MKMQKRRNHRRIHSPPVRFGSLSLYSVPPPLYSILASCIRKEKCVFGSYLHAIRFPLRAQEQAYSSLLGRSPLMVGLTKRSRFSCLYPLPLLGIRFLICKFVCIRSGYGSGVKGGGAAYSAWHKWSWKGGSNPAVAAEGEGGWIGDAAVAWEAGKPLVIEEIEVAPPQANEVRLKILFTSLCHTDVYFWEAKGQTPLFPRIFGHEAGGIVESVGEGVTDLKPGDHVLPVFTGECKECDHCKSEESNMCDLLRINTDRGVMLNDGKSRFSINGQPIYHFVGTSTFSEYTVVHVDCVAKINPTAPLGKVCVLSCGISTGLGATLNVAKPRKGSSVAIFGLGAVVAVSCLASSKMKGTYAKKFGVTEFVNPRDYDKPVQEVIVEMTDGGVDRSVECTGSINAMISAFECVHDGWGVAVLVGVPNKDDAFRTHPINVLNEKTLKGTFFGNYKPRSDLPEVVEMYIKKELELEKFITHEVPFSEINKAFEYMLKGEGLRCIIRMTA</sequence>
<evidence type="ECO:0000259" key="9">
    <source>
        <dbReference type="Pfam" id="PF00107"/>
    </source>
</evidence>
<comment type="subunit">
    <text evidence="2">Homodimer.</text>
</comment>
<dbReference type="Gene3D" id="3.90.180.10">
    <property type="entry name" value="Medium-chain alcohol dehydrogenases, catalytic domain"/>
    <property type="match status" value="1"/>
</dbReference>
<evidence type="ECO:0000256" key="3">
    <source>
        <dbReference type="ARBA" id="ARBA00022723"/>
    </source>
</evidence>
<keyword evidence="5" id="KW-0560">Oxidoreductase</keyword>
<comment type="cofactor">
    <cofactor evidence="1 8">
        <name>Zn(2+)</name>
        <dbReference type="ChEBI" id="CHEBI:29105"/>
    </cofactor>
</comment>
<dbReference type="GO" id="GO:0005829">
    <property type="term" value="C:cytosol"/>
    <property type="evidence" value="ECO:0007669"/>
    <property type="project" value="TreeGrafter"/>
</dbReference>
<dbReference type="PROSITE" id="PS00059">
    <property type="entry name" value="ADH_ZINC"/>
    <property type="match status" value="1"/>
</dbReference>
<dbReference type="SUPFAM" id="SSF51735">
    <property type="entry name" value="NAD(P)-binding Rossmann-fold domains"/>
    <property type="match status" value="1"/>
</dbReference>
<name>A0A8T0KIR9_PHAAN</name>
<proteinExistence type="inferred from homology"/>
<dbReference type="GO" id="GO:0008270">
    <property type="term" value="F:zinc ion binding"/>
    <property type="evidence" value="ECO:0007669"/>
    <property type="project" value="InterPro"/>
</dbReference>
<evidence type="ECO:0000256" key="2">
    <source>
        <dbReference type="ARBA" id="ARBA00011738"/>
    </source>
</evidence>
<evidence type="ECO:0000256" key="8">
    <source>
        <dbReference type="RuleBase" id="RU361277"/>
    </source>
</evidence>
<dbReference type="InterPro" id="IPR002328">
    <property type="entry name" value="ADH_Zn_CS"/>
</dbReference>
<organism evidence="11 12">
    <name type="scientific">Phaseolus angularis</name>
    <name type="common">Azuki bean</name>
    <name type="synonym">Vigna angularis</name>
    <dbReference type="NCBI Taxonomy" id="3914"/>
    <lineage>
        <taxon>Eukaryota</taxon>
        <taxon>Viridiplantae</taxon>
        <taxon>Streptophyta</taxon>
        <taxon>Embryophyta</taxon>
        <taxon>Tracheophyta</taxon>
        <taxon>Spermatophyta</taxon>
        <taxon>Magnoliopsida</taxon>
        <taxon>eudicotyledons</taxon>
        <taxon>Gunneridae</taxon>
        <taxon>Pentapetalae</taxon>
        <taxon>rosids</taxon>
        <taxon>fabids</taxon>
        <taxon>Fabales</taxon>
        <taxon>Fabaceae</taxon>
        <taxon>Papilionoideae</taxon>
        <taxon>50 kb inversion clade</taxon>
        <taxon>NPAAA clade</taxon>
        <taxon>indigoferoid/millettioid clade</taxon>
        <taxon>Phaseoleae</taxon>
        <taxon>Vigna</taxon>
    </lineage>
</organism>
<accession>A0A8T0KIR9</accession>
<dbReference type="FunFam" id="3.90.180.10:FF:000067">
    <property type="entry name" value="alcohol dehydrogenase 1-like isoform X1"/>
    <property type="match status" value="1"/>
</dbReference>
<evidence type="ECO:0000256" key="1">
    <source>
        <dbReference type="ARBA" id="ARBA00001947"/>
    </source>
</evidence>
<comment type="similarity">
    <text evidence="7">Belongs to the zinc-containing alcohol dehydrogenase family. Class-IV subfamily.</text>
</comment>
<feature type="domain" description="Alcohol dehydrogenase-like C-terminal" evidence="9">
    <location>
        <begin position="338"/>
        <end position="459"/>
    </location>
</feature>
<gene>
    <name evidence="11" type="ORF">HKW66_Vig0081270</name>
</gene>
<dbReference type="InterPro" id="IPR013154">
    <property type="entry name" value="ADH-like_N"/>
</dbReference>
<keyword evidence="6" id="KW-0520">NAD</keyword>
<dbReference type="GO" id="GO:0046294">
    <property type="term" value="P:formaldehyde catabolic process"/>
    <property type="evidence" value="ECO:0007669"/>
    <property type="project" value="TreeGrafter"/>
</dbReference>